<reference evidence="4" key="2">
    <citation type="submission" date="2020-09" db="EMBL/GenBank/DDBJ databases">
        <authorList>
            <person name="Kikuchi T."/>
        </authorList>
    </citation>
    <scope>NUCLEOTIDE SEQUENCE</scope>
    <source>
        <strain evidence="4">Ka4C1</strain>
    </source>
</reference>
<dbReference type="AlphaFoldDB" id="A0A1I7SG88"/>
<evidence type="ECO:0000256" key="1">
    <source>
        <dbReference type="PROSITE-ProRule" id="PRU01005"/>
    </source>
</evidence>
<evidence type="ECO:0000313" key="5">
    <source>
        <dbReference type="Proteomes" id="UP000095284"/>
    </source>
</evidence>
<gene>
    <name evidence="4" type="ORF">BXYJ_LOCUS10162</name>
</gene>
<dbReference type="EMBL" id="CAJFDI010000004">
    <property type="protein sequence ID" value="CAD5227863.1"/>
    <property type="molecule type" value="Genomic_DNA"/>
</dbReference>
<dbReference type="EMBL" id="CAJFCV020000004">
    <property type="protein sequence ID" value="CAG9118282.1"/>
    <property type="molecule type" value="Genomic_DNA"/>
</dbReference>
<keyword evidence="6" id="KW-1185">Reference proteome</keyword>
<dbReference type="InterPro" id="IPR007026">
    <property type="entry name" value="CC_domain"/>
</dbReference>
<sequence length="126" mass="13543">MRIISIIAILNIVFVEASVCPDAQTAAGPCFEGECIDGYTCTNGGYCCPIVERVAAVLDSSSSSDDVIRLHTKTTTRKKFTLTLPVDCKDGAVNCGMFTGYCRPGTEYSSCMQTHCRKTCGYCVQG</sequence>
<evidence type="ECO:0000259" key="3">
    <source>
        <dbReference type="PROSITE" id="PS51670"/>
    </source>
</evidence>
<evidence type="ECO:0000256" key="2">
    <source>
        <dbReference type="SAM" id="SignalP"/>
    </source>
</evidence>
<name>A0A1I7SG88_BURXY</name>
<feature type="domain" description="ShKT" evidence="3">
    <location>
        <begin position="88"/>
        <end position="123"/>
    </location>
</feature>
<dbReference type="InterPro" id="IPR003582">
    <property type="entry name" value="ShKT_dom"/>
</dbReference>
<feature type="chain" id="PRO_5035399892" evidence="2">
    <location>
        <begin position="18"/>
        <end position="126"/>
    </location>
</feature>
<proteinExistence type="predicted"/>
<evidence type="ECO:0000313" key="7">
    <source>
        <dbReference type="WBParaSite" id="BXY_1205200.1"/>
    </source>
</evidence>
<dbReference type="PROSITE" id="PS51670">
    <property type="entry name" value="SHKT"/>
    <property type="match status" value="1"/>
</dbReference>
<dbReference type="WBParaSite" id="BXY_1205200.1">
    <property type="protein sequence ID" value="BXY_1205200.1"/>
    <property type="gene ID" value="BXY_1205200"/>
</dbReference>
<dbReference type="Proteomes" id="UP000582659">
    <property type="component" value="Unassembled WGS sequence"/>
</dbReference>
<dbReference type="SMART" id="SM00254">
    <property type="entry name" value="ShKT"/>
    <property type="match status" value="1"/>
</dbReference>
<dbReference type="Proteomes" id="UP000095284">
    <property type="component" value="Unplaced"/>
</dbReference>
<evidence type="ECO:0000313" key="6">
    <source>
        <dbReference type="Proteomes" id="UP000659654"/>
    </source>
</evidence>
<dbReference type="Gene3D" id="1.10.10.1940">
    <property type="match status" value="1"/>
</dbReference>
<accession>A0A1I7SG88</accession>
<dbReference type="Pfam" id="PF04942">
    <property type="entry name" value="CC"/>
    <property type="match status" value="1"/>
</dbReference>
<dbReference type="Pfam" id="PF01549">
    <property type="entry name" value="ShK"/>
    <property type="match status" value="1"/>
</dbReference>
<organism evidence="5 7">
    <name type="scientific">Bursaphelenchus xylophilus</name>
    <name type="common">Pinewood nematode worm</name>
    <name type="synonym">Aphelenchoides xylophilus</name>
    <dbReference type="NCBI Taxonomy" id="6326"/>
    <lineage>
        <taxon>Eukaryota</taxon>
        <taxon>Metazoa</taxon>
        <taxon>Ecdysozoa</taxon>
        <taxon>Nematoda</taxon>
        <taxon>Chromadorea</taxon>
        <taxon>Rhabditida</taxon>
        <taxon>Tylenchina</taxon>
        <taxon>Tylenchomorpha</taxon>
        <taxon>Aphelenchoidea</taxon>
        <taxon>Aphelenchoididae</taxon>
        <taxon>Bursaphelenchus</taxon>
    </lineage>
</organism>
<keyword evidence="2" id="KW-0732">Signal</keyword>
<evidence type="ECO:0000313" key="4">
    <source>
        <dbReference type="EMBL" id="CAD5227863.1"/>
    </source>
</evidence>
<feature type="signal peptide" evidence="2">
    <location>
        <begin position="1"/>
        <end position="17"/>
    </location>
</feature>
<protein>
    <submittedName>
        <fullName evidence="4">(pine wood nematode) hypothetical protein</fullName>
    </submittedName>
    <submittedName>
        <fullName evidence="7">ShKT domain-containing protein</fullName>
    </submittedName>
</protein>
<comment type="caution">
    <text evidence="1">Lacks conserved residue(s) required for the propagation of feature annotation.</text>
</comment>
<reference evidence="7" key="1">
    <citation type="submission" date="2016-11" db="UniProtKB">
        <authorList>
            <consortium name="WormBaseParasite"/>
        </authorList>
    </citation>
    <scope>IDENTIFICATION</scope>
</reference>
<dbReference type="Proteomes" id="UP000659654">
    <property type="component" value="Unassembled WGS sequence"/>
</dbReference>